<evidence type="ECO:0000313" key="2">
    <source>
        <dbReference type="EMBL" id="QOY91089.1"/>
    </source>
</evidence>
<gene>
    <name evidence="2" type="ORF">IRI77_14425</name>
</gene>
<protein>
    <recommendedName>
        <fullName evidence="4">YfhO family protein</fullName>
    </recommendedName>
</protein>
<dbReference type="AlphaFoldDB" id="A0A7S7SN50"/>
<evidence type="ECO:0000313" key="3">
    <source>
        <dbReference type="Proteomes" id="UP000593892"/>
    </source>
</evidence>
<reference evidence="2 3" key="1">
    <citation type="submission" date="2020-10" db="EMBL/GenBank/DDBJ databases">
        <title>Complete genome sequence of Paludibaculum fermentans P105T, a facultatively anaerobic acidobacterium capable of dissimilatory Fe(III) reduction.</title>
        <authorList>
            <person name="Dedysh S.N."/>
            <person name="Beletsky A.V."/>
            <person name="Kulichevskaya I.S."/>
            <person name="Mardanov A.V."/>
            <person name="Ravin N.V."/>
        </authorList>
    </citation>
    <scope>NUCLEOTIDE SEQUENCE [LARGE SCALE GENOMIC DNA]</scope>
    <source>
        <strain evidence="2 3">P105</strain>
    </source>
</reference>
<feature type="transmembrane region" description="Helical" evidence="1">
    <location>
        <begin position="252"/>
        <end position="274"/>
    </location>
</feature>
<keyword evidence="1" id="KW-1133">Transmembrane helix</keyword>
<feature type="transmembrane region" description="Helical" evidence="1">
    <location>
        <begin position="286"/>
        <end position="307"/>
    </location>
</feature>
<evidence type="ECO:0008006" key="4">
    <source>
        <dbReference type="Google" id="ProtNLM"/>
    </source>
</evidence>
<dbReference type="Proteomes" id="UP000593892">
    <property type="component" value="Chromosome"/>
</dbReference>
<feature type="transmembrane region" description="Helical" evidence="1">
    <location>
        <begin position="593"/>
        <end position="614"/>
    </location>
</feature>
<feature type="transmembrane region" description="Helical" evidence="1">
    <location>
        <begin position="189"/>
        <end position="209"/>
    </location>
</feature>
<name>A0A7S7SN50_PALFE</name>
<evidence type="ECO:0000256" key="1">
    <source>
        <dbReference type="SAM" id="Phobius"/>
    </source>
</evidence>
<proteinExistence type="predicted"/>
<dbReference type="RefSeq" id="WP_194452744.1">
    <property type="nucleotide sequence ID" value="NZ_CP063849.1"/>
</dbReference>
<dbReference type="KEGG" id="pfer:IRI77_14425"/>
<feature type="transmembrane region" description="Helical" evidence="1">
    <location>
        <begin position="319"/>
        <end position="335"/>
    </location>
</feature>
<keyword evidence="3" id="KW-1185">Reference proteome</keyword>
<organism evidence="2 3">
    <name type="scientific">Paludibaculum fermentans</name>
    <dbReference type="NCBI Taxonomy" id="1473598"/>
    <lineage>
        <taxon>Bacteria</taxon>
        <taxon>Pseudomonadati</taxon>
        <taxon>Acidobacteriota</taxon>
        <taxon>Terriglobia</taxon>
        <taxon>Bryobacterales</taxon>
        <taxon>Bryobacteraceae</taxon>
        <taxon>Paludibaculum</taxon>
    </lineage>
</organism>
<feature type="transmembrane region" description="Helical" evidence="1">
    <location>
        <begin position="221"/>
        <end position="246"/>
    </location>
</feature>
<sequence length="626" mass="67938">MAVRLHPLLAALAGYLLCRELRCSLPASLAGAAVWTLGGYAGSTDWVQMLNSALPAPLTLLFYFRYTRTGHLFRNAAWSGAMLGLGWLGGHHQVPVFMTLVLGGLWFSECFRSRTGWRRGLAAVVCCAVFSGLIGAPQILPAMEYGRRALRWVGSENPVEWAQKVPYLVHENHSLTPQSVLGLVLRDSFAHVSPYVGVTALTLALWAVWRRWKRQNVRILAVMAVGGFVFALGGFSLVHGLAYALLPFVEKARMPAAAVVVNTLALSALTAIGWDALRFHRAHLGRLAKSVCALGGFILLFVALAQGIRPEQSSAYERLSWLAMGCLALSALGALRRRRLIGQGLFQGLLAFVLIMELSGHANQHFKHREQWTLLPSLSGIHDAAQFVKSRGGAGRVHADPAEVPFNLGDWEGIEQTRGYCGITSDVFTLFGAERFIDLLSARYFISRTTPRGLGEPVFTGAAGWQVFENPRAVPMVRLVHETAQARDSAELWNLLKFGGLDVKKVAVTAAPVPLGSCEGGSARIVERISSRWLIQADSPCRSLLVVSQENDPNWIASVNGRAAGILAAYAGLQGIVVEAGTSQVELNYRPRAVYRGPALFALGAILLAALAVGTRPSRRGQSRLR</sequence>
<feature type="transmembrane region" description="Helical" evidence="1">
    <location>
        <begin position="120"/>
        <end position="140"/>
    </location>
</feature>
<keyword evidence="1" id="KW-0812">Transmembrane</keyword>
<keyword evidence="1" id="KW-0472">Membrane</keyword>
<accession>A0A7S7SN50</accession>
<feature type="transmembrane region" description="Helical" evidence="1">
    <location>
        <begin position="94"/>
        <end position="111"/>
    </location>
</feature>
<dbReference type="EMBL" id="CP063849">
    <property type="protein sequence ID" value="QOY91089.1"/>
    <property type="molecule type" value="Genomic_DNA"/>
</dbReference>